<reference evidence="6" key="1">
    <citation type="submission" date="2020-05" db="EMBL/GenBank/DDBJ databases">
        <title>Mycena genomes resolve the evolution of fungal bioluminescence.</title>
        <authorList>
            <person name="Tsai I.J."/>
        </authorList>
    </citation>
    <scope>NUCLEOTIDE SEQUENCE</scope>
    <source>
        <strain evidence="6">CCC161011</strain>
    </source>
</reference>
<dbReference type="SUPFAM" id="SSF159941">
    <property type="entry name" value="MM3350-like"/>
    <property type="match status" value="1"/>
</dbReference>
<dbReference type="InterPro" id="IPR012912">
    <property type="entry name" value="Plasmid_pRiA4b_Orf3-like"/>
</dbReference>
<keyword evidence="3" id="KW-0862">Zinc</keyword>
<evidence type="ECO:0000256" key="3">
    <source>
        <dbReference type="ARBA" id="ARBA00022833"/>
    </source>
</evidence>
<dbReference type="GO" id="GO:0008270">
    <property type="term" value="F:zinc ion binding"/>
    <property type="evidence" value="ECO:0007669"/>
    <property type="project" value="UniProtKB-KW"/>
</dbReference>
<evidence type="ECO:0000313" key="7">
    <source>
        <dbReference type="Proteomes" id="UP000620124"/>
    </source>
</evidence>
<gene>
    <name evidence="6" type="ORF">MVEN_01840700</name>
</gene>
<dbReference type="Gene3D" id="6.10.140.2220">
    <property type="match status" value="1"/>
</dbReference>
<sequence>MDDMLRALRGTTIASTRPPAFIKLAPNDDGSSLPAAFFEHPDTYVKHIGPDGRIRSWGLYPYIPRGQQGAGYEDIPYPMMRKMMHQMTYAPLNRSSQLLRPEDQFMNAVLARRKRELKQVDLSDLTRRDYVLRIHMPEIKTATGEDRIWRRFIVSGGMSLGVFQDKVLAPLMGWCAFPFRSTWHFASPLLPGFENFHAHILTDYRDGTQYGPKNSGAIDMMHVDASGYDFLNEDDYCVAHVMSKVGDACQYEYDLGDHFRHDIVVEKIVPLEESYGRVQVLGGSGICPMENGKGNDTWAEHIETLTKSGTPAARRELLSEIYSMPNYTDRGWNKRSKFDPDYFDLAETTQAVMAALGTKLSYSPGAKTFKVPLAPEGLLGPLSASKRKTTREVTMSPGDSFGFYEELKKDGRDSRRATACAACGNPNDLKACSGCGQRFYCGQACQKAHWKSTHKRECAMEKKKYASG</sequence>
<evidence type="ECO:0000313" key="6">
    <source>
        <dbReference type="EMBL" id="KAF7342507.1"/>
    </source>
</evidence>
<protein>
    <submittedName>
        <fullName evidence="6">MYND-type domain-containing protein</fullName>
    </submittedName>
</protein>
<keyword evidence="1" id="KW-0479">Metal-binding</keyword>
<keyword evidence="2 4" id="KW-0863">Zinc-finger</keyword>
<dbReference type="AlphaFoldDB" id="A0A8H7CNK8"/>
<dbReference type="PROSITE" id="PS01360">
    <property type="entry name" value="ZF_MYND_1"/>
    <property type="match status" value="1"/>
</dbReference>
<dbReference type="SUPFAM" id="SSF144232">
    <property type="entry name" value="HIT/MYND zinc finger-like"/>
    <property type="match status" value="1"/>
</dbReference>
<feature type="domain" description="MYND-type" evidence="5">
    <location>
        <begin position="420"/>
        <end position="458"/>
    </location>
</feature>
<dbReference type="InterPro" id="IPR024047">
    <property type="entry name" value="MM3350-like_sf"/>
</dbReference>
<evidence type="ECO:0000256" key="1">
    <source>
        <dbReference type="ARBA" id="ARBA00022723"/>
    </source>
</evidence>
<dbReference type="Gene3D" id="3.10.290.30">
    <property type="entry name" value="MM3350-like"/>
    <property type="match status" value="1"/>
</dbReference>
<dbReference type="Pfam" id="PF01753">
    <property type="entry name" value="zf-MYND"/>
    <property type="match status" value="1"/>
</dbReference>
<name>A0A8H7CNK8_9AGAR</name>
<organism evidence="6 7">
    <name type="scientific">Mycena venus</name>
    <dbReference type="NCBI Taxonomy" id="2733690"/>
    <lineage>
        <taxon>Eukaryota</taxon>
        <taxon>Fungi</taxon>
        <taxon>Dikarya</taxon>
        <taxon>Basidiomycota</taxon>
        <taxon>Agaricomycotina</taxon>
        <taxon>Agaricomycetes</taxon>
        <taxon>Agaricomycetidae</taxon>
        <taxon>Agaricales</taxon>
        <taxon>Marasmiineae</taxon>
        <taxon>Mycenaceae</taxon>
        <taxon>Mycena</taxon>
    </lineage>
</organism>
<dbReference type="Proteomes" id="UP000620124">
    <property type="component" value="Unassembled WGS sequence"/>
</dbReference>
<evidence type="ECO:0000256" key="4">
    <source>
        <dbReference type="PROSITE-ProRule" id="PRU00134"/>
    </source>
</evidence>
<dbReference type="Pfam" id="PF07929">
    <property type="entry name" value="PRiA4_ORF3"/>
    <property type="match status" value="1"/>
</dbReference>
<keyword evidence="7" id="KW-1185">Reference proteome</keyword>
<dbReference type="InterPro" id="IPR002893">
    <property type="entry name" value="Znf_MYND"/>
</dbReference>
<evidence type="ECO:0000259" key="5">
    <source>
        <dbReference type="PROSITE" id="PS50865"/>
    </source>
</evidence>
<dbReference type="EMBL" id="JACAZI010000017">
    <property type="protein sequence ID" value="KAF7342507.1"/>
    <property type="molecule type" value="Genomic_DNA"/>
</dbReference>
<evidence type="ECO:0000256" key="2">
    <source>
        <dbReference type="ARBA" id="ARBA00022771"/>
    </source>
</evidence>
<accession>A0A8H7CNK8</accession>
<comment type="caution">
    <text evidence="6">The sequence shown here is derived from an EMBL/GenBank/DDBJ whole genome shotgun (WGS) entry which is preliminary data.</text>
</comment>
<dbReference type="OrthoDB" id="432970at2759"/>
<proteinExistence type="predicted"/>
<dbReference type="PROSITE" id="PS50865">
    <property type="entry name" value="ZF_MYND_2"/>
    <property type="match status" value="1"/>
</dbReference>